<dbReference type="GO" id="GO:0005524">
    <property type="term" value="F:ATP binding"/>
    <property type="evidence" value="ECO:0007669"/>
    <property type="project" value="UniProtKB-KW"/>
</dbReference>
<dbReference type="Gene3D" id="3.30.450.20">
    <property type="entry name" value="PAS domain"/>
    <property type="match status" value="1"/>
</dbReference>
<dbReference type="SMART" id="SM00387">
    <property type="entry name" value="HATPase_c"/>
    <property type="match status" value="1"/>
</dbReference>
<keyword evidence="8" id="KW-0902">Two-component regulatory system</keyword>
<comment type="catalytic activity">
    <reaction evidence="1">
        <text>ATP + protein L-histidine = ADP + protein N-phospho-L-histidine.</text>
        <dbReference type="EC" id="2.7.13.3"/>
    </reaction>
</comment>
<dbReference type="InterPro" id="IPR003594">
    <property type="entry name" value="HATPase_dom"/>
</dbReference>
<feature type="domain" description="Histidine kinase" evidence="10">
    <location>
        <begin position="208"/>
        <end position="415"/>
    </location>
</feature>
<evidence type="ECO:0000256" key="1">
    <source>
        <dbReference type="ARBA" id="ARBA00000085"/>
    </source>
</evidence>
<dbReference type="InterPro" id="IPR000700">
    <property type="entry name" value="PAS-assoc_C"/>
</dbReference>
<accession>A0A532V4W4</accession>
<dbReference type="EMBL" id="NJBN01000001">
    <property type="protein sequence ID" value="TKJ42219.1"/>
    <property type="molecule type" value="Genomic_DNA"/>
</dbReference>
<feature type="coiled-coil region" evidence="9">
    <location>
        <begin position="40"/>
        <end position="74"/>
    </location>
</feature>
<dbReference type="GO" id="GO:0006355">
    <property type="term" value="P:regulation of DNA-templated transcription"/>
    <property type="evidence" value="ECO:0007669"/>
    <property type="project" value="InterPro"/>
</dbReference>
<evidence type="ECO:0000256" key="9">
    <source>
        <dbReference type="SAM" id="Coils"/>
    </source>
</evidence>
<dbReference type="SUPFAM" id="SSF55874">
    <property type="entry name" value="ATPase domain of HSP90 chaperone/DNA topoisomerase II/histidine kinase"/>
    <property type="match status" value="1"/>
</dbReference>
<dbReference type="SMART" id="SM00091">
    <property type="entry name" value="PAS"/>
    <property type="match status" value="1"/>
</dbReference>
<evidence type="ECO:0000256" key="6">
    <source>
        <dbReference type="ARBA" id="ARBA00022777"/>
    </source>
</evidence>
<evidence type="ECO:0000313" key="14">
    <source>
        <dbReference type="Proteomes" id="UP000319619"/>
    </source>
</evidence>
<evidence type="ECO:0000259" key="12">
    <source>
        <dbReference type="PROSITE" id="PS50113"/>
    </source>
</evidence>
<dbReference type="GO" id="GO:0000155">
    <property type="term" value="F:phosphorelay sensor kinase activity"/>
    <property type="evidence" value="ECO:0007669"/>
    <property type="project" value="InterPro"/>
</dbReference>
<dbReference type="SUPFAM" id="SSF55785">
    <property type="entry name" value="PYP-like sensor domain (PAS domain)"/>
    <property type="match status" value="1"/>
</dbReference>
<dbReference type="InterPro" id="IPR036890">
    <property type="entry name" value="HATPase_C_sf"/>
</dbReference>
<dbReference type="InterPro" id="IPR000014">
    <property type="entry name" value="PAS"/>
</dbReference>
<dbReference type="AlphaFoldDB" id="A0A532V4W4"/>
<organism evidence="13 14">
    <name type="scientific">candidate division LCP-89 bacterium B3_LCP</name>
    <dbReference type="NCBI Taxonomy" id="2012998"/>
    <lineage>
        <taxon>Bacteria</taxon>
        <taxon>Pseudomonadati</taxon>
        <taxon>Bacteria division LCP-89</taxon>
    </lineage>
</organism>
<sequence length="415" mass="45597">MIKAGSPQVEERKVNDDELIALVEAFQSFNRNTAVLNQAYHKLEGAADDLAKELEETNTKLQQKNTELDRVNRYLEDILGSIGSGVIAADLEGRVTIFNRTAEEMTGYSAEEIIGKNYHEFLSGELNEEAPLLNTLINGVPVQGLERELPIKDGGTLPVKSSSSWITSSAGEQLGVVETFEDISHLRSLERQILQQKTLAALGEMAAQVAHELRNPLAGIKGFAGLLAEDLSKESSEFRMVQRIVEGVDSLDRIATNLLIFTQDCPGEFRRQPLEKVFDQAIELIEVSTKGSFEVSRDYPAERCEAKIDSEKIKQLLLNLLRNSNEAAEGQGKVSAGYKYNPLTNEINLFVQDSGPGVSPEDLEKIFNPFYSTRSQGTGLGLAIAKKIAELHRGKIEYSSPDGGGAQFTVTIPII</sequence>
<dbReference type="Gene3D" id="1.10.287.130">
    <property type="match status" value="1"/>
</dbReference>
<proteinExistence type="predicted"/>
<evidence type="ECO:0000256" key="5">
    <source>
        <dbReference type="ARBA" id="ARBA00022741"/>
    </source>
</evidence>
<gene>
    <name evidence="13" type="ORF">CEE37_00655</name>
</gene>
<protein>
    <recommendedName>
        <fullName evidence="2">histidine kinase</fullName>
        <ecNumber evidence="2">2.7.13.3</ecNumber>
    </recommendedName>
</protein>
<dbReference type="InterPro" id="IPR005467">
    <property type="entry name" value="His_kinase_dom"/>
</dbReference>
<evidence type="ECO:0000256" key="4">
    <source>
        <dbReference type="ARBA" id="ARBA00022679"/>
    </source>
</evidence>
<keyword evidence="5" id="KW-0547">Nucleotide-binding</keyword>
<dbReference type="Pfam" id="PF00512">
    <property type="entry name" value="HisKA"/>
    <property type="match status" value="1"/>
</dbReference>
<dbReference type="Proteomes" id="UP000319619">
    <property type="component" value="Unassembled WGS sequence"/>
</dbReference>
<keyword evidence="7" id="KW-0067">ATP-binding</keyword>
<dbReference type="EC" id="2.7.13.3" evidence="2"/>
<dbReference type="Gene3D" id="3.30.565.10">
    <property type="entry name" value="Histidine kinase-like ATPase, C-terminal domain"/>
    <property type="match status" value="1"/>
</dbReference>
<dbReference type="PANTHER" id="PTHR43065">
    <property type="entry name" value="SENSOR HISTIDINE KINASE"/>
    <property type="match status" value="1"/>
</dbReference>
<dbReference type="SUPFAM" id="SSF47384">
    <property type="entry name" value="Homodimeric domain of signal transducing histidine kinase"/>
    <property type="match status" value="1"/>
</dbReference>
<dbReference type="CDD" id="cd00082">
    <property type="entry name" value="HisKA"/>
    <property type="match status" value="1"/>
</dbReference>
<evidence type="ECO:0000256" key="2">
    <source>
        <dbReference type="ARBA" id="ARBA00012438"/>
    </source>
</evidence>
<reference evidence="13 14" key="1">
    <citation type="submission" date="2017-06" db="EMBL/GenBank/DDBJ databases">
        <title>Novel microbial phyla capable of carbon fixation and sulfur reduction in deep-sea sediments.</title>
        <authorList>
            <person name="Huang J."/>
            <person name="Baker B."/>
            <person name="Wang Y."/>
        </authorList>
    </citation>
    <scope>NUCLEOTIDE SEQUENCE [LARGE SCALE GENOMIC DNA]</scope>
    <source>
        <strain evidence="13">B3_LCP</strain>
    </source>
</reference>
<feature type="domain" description="PAS" evidence="11">
    <location>
        <begin position="71"/>
        <end position="125"/>
    </location>
</feature>
<dbReference type="Pfam" id="PF02518">
    <property type="entry name" value="HATPase_c"/>
    <property type="match status" value="1"/>
</dbReference>
<evidence type="ECO:0000313" key="13">
    <source>
        <dbReference type="EMBL" id="TKJ42219.1"/>
    </source>
</evidence>
<comment type="caution">
    <text evidence="13">The sequence shown here is derived from an EMBL/GenBank/DDBJ whole genome shotgun (WGS) entry which is preliminary data.</text>
</comment>
<dbReference type="InterPro" id="IPR013767">
    <property type="entry name" value="PAS_fold"/>
</dbReference>
<evidence type="ECO:0000256" key="7">
    <source>
        <dbReference type="ARBA" id="ARBA00022840"/>
    </source>
</evidence>
<feature type="domain" description="PAC" evidence="12">
    <location>
        <begin position="143"/>
        <end position="195"/>
    </location>
</feature>
<keyword evidence="9" id="KW-0175">Coiled coil</keyword>
<dbReference type="SMART" id="SM00388">
    <property type="entry name" value="HisKA"/>
    <property type="match status" value="1"/>
</dbReference>
<keyword evidence="4" id="KW-0808">Transferase</keyword>
<dbReference type="PROSITE" id="PS50109">
    <property type="entry name" value="HIS_KIN"/>
    <property type="match status" value="1"/>
</dbReference>
<dbReference type="InterPro" id="IPR003661">
    <property type="entry name" value="HisK_dim/P_dom"/>
</dbReference>
<dbReference type="PROSITE" id="PS50112">
    <property type="entry name" value="PAS"/>
    <property type="match status" value="1"/>
</dbReference>
<keyword evidence="6" id="KW-0418">Kinase</keyword>
<evidence type="ECO:0000259" key="11">
    <source>
        <dbReference type="PROSITE" id="PS50112"/>
    </source>
</evidence>
<keyword evidence="3" id="KW-0597">Phosphoprotein</keyword>
<dbReference type="InterPro" id="IPR004358">
    <property type="entry name" value="Sig_transdc_His_kin-like_C"/>
</dbReference>
<name>A0A532V4W4_UNCL8</name>
<dbReference type="Pfam" id="PF00989">
    <property type="entry name" value="PAS"/>
    <property type="match status" value="1"/>
</dbReference>
<dbReference type="PROSITE" id="PS50113">
    <property type="entry name" value="PAC"/>
    <property type="match status" value="1"/>
</dbReference>
<evidence type="ECO:0000256" key="3">
    <source>
        <dbReference type="ARBA" id="ARBA00022553"/>
    </source>
</evidence>
<dbReference type="NCBIfam" id="TIGR00229">
    <property type="entry name" value="sensory_box"/>
    <property type="match status" value="1"/>
</dbReference>
<dbReference type="InterPro" id="IPR035965">
    <property type="entry name" value="PAS-like_dom_sf"/>
</dbReference>
<dbReference type="CDD" id="cd00130">
    <property type="entry name" value="PAS"/>
    <property type="match status" value="1"/>
</dbReference>
<dbReference type="PANTHER" id="PTHR43065:SF10">
    <property type="entry name" value="PEROXIDE STRESS-ACTIVATED HISTIDINE KINASE MAK3"/>
    <property type="match status" value="1"/>
</dbReference>
<evidence type="ECO:0000259" key="10">
    <source>
        <dbReference type="PROSITE" id="PS50109"/>
    </source>
</evidence>
<evidence type="ECO:0000256" key="8">
    <source>
        <dbReference type="ARBA" id="ARBA00023012"/>
    </source>
</evidence>
<dbReference type="InterPro" id="IPR036097">
    <property type="entry name" value="HisK_dim/P_sf"/>
</dbReference>
<dbReference type="PRINTS" id="PR00344">
    <property type="entry name" value="BCTRLSENSOR"/>
</dbReference>